<evidence type="ECO:0000313" key="5">
    <source>
        <dbReference type="EMBL" id="GHH02979.1"/>
    </source>
</evidence>
<dbReference type="InterPro" id="IPR003593">
    <property type="entry name" value="AAA+_ATPase"/>
</dbReference>
<dbReference type="RefSeq" id="WP_028095192.1">
    <property type="nucleotide sequence ID" value="NZ_BNAP01000035.1"/>
</dbReference>
<dbReference type="SMART" id="SM00382">
    <property type="entry name" value="AAA"/>
    <property type="match status" value="1"/>
</dbReference>
<reference evidence="5" key="1">
    <citation type="journal article" date="2014" name="Int. J. Syst. Evol. Microbiol.">
        <title>Complete genome sequence of Corynebacterium casei LMG S-19264T (=DSM 44701T), isolated from a smear-ripened cheese.</title>
        <authorList>
            <consortium name="US DOE Joint Genome Institute (JGI-PGF)"/>
            <person name="Walter F."/>
            <person name="Albersmeier A."/>
            <person name="Kalinowski J."/>
            <person name="Ruckert C."/>
        </authorList>
    </citation>
    <scope>NUCLEOTIDE SEQUENCE</scope>
    <source>
        <strain evidence="5">CGMCC 1.7081</strain>
    </source>
</reference>
<sequence>MADLNIRNLQKDYGDFSAVDGVSLTAGASELVALLGPSGCGKTTLLRSIAGFVPVTAGQIEINGKDVTRLAPNKRNTGMVFQNYALFPHLTVEKNVGFGLEMRGISGAEADKRIAEALELVSLGAYGHRYPKELSGGQQQRVAVARALVVNPDVFLLDEPLSNLDAKLRQSVGMQLRDLQKSLGLTTVFVTHDQKEALMMADRLVIMRAGKIVQEGSAEELYDAPASYFVADFLGHSNVVSGKVTPEGFLSTGGTMFRCDSAGMPADRVMTLRPENLILGPAAVALPNSFEARIQSITYLGAQSEVTLSLPGGDQLTATHQNRTGDSLTLRVGDMISAGCLPEAVRLLVDDMTTAH</sequence>
<dbReference type="GO" id="GO:0043190">
    <property type="term" value="C:ATP-binding cassette (ABC) transporter complex"/>
    <property type="evidence" value="ECO:0007669"/>
    <property type="project" value="InterPro"/>
</dbReference>
<evidence type="ECO:0000313" key="6">
    <source>
        <dbReference type="Proteomes" id="UP000611500"/>
    </source>
</evidence>
<reference evidence="5" key="2">
    <citation type="submission" date="2020-09" db="EMBL/GenBank/DDBJ databases">
        <authorList>
            <person name="Sun Q."/>
            <person name="Zhou Y."/>
        </authorList>
    </citation>
    <scope>NUCLEOTIDE SEQUENCE</scope>
    <source>
        <strain evidence="5">CGMCC 1.7081</strain>
    </source>
</reference>
<name>A0A8J3HCS6_9RHOB</name>
<dbReference type="InterPro" id="IPR013611">
    <property type="entry name" value="Transp-assoc_OB_typ2"/>
</dbReference>
<gene>
    <name evidence="5" type="ORF">GCM10010961_40850</name>
</gene>
<keyword evidence="6" id="KW-1185">Reference proteome</keyword>
<dbReference type="AlphaFoldDB" id="A0A8J3HCS6"/>
<dbReference type="PANTHER" id="PTHR42781:SF4">
    <property type="entry name" value="SPERMIDINE_PUTRESCINE IMPORT ATP-BINDING PROTEIN POTA"/>
    <property type="match status" value="1"/>
</dbReference>
<keyword evidence="1" id="KW-0813">Transport</keyword>
<dbReference type="PANTHER" id="PTHR42781">
    <property type="entry name" value="SPERMIDINE/PUTRESCINE IMPORT ATP-BINDING PROTEIN POTA"/>
    <property type="match status" value="1"/>
</dbReference>
<dbReference type="Pfam" id="PF00005">
    <property type="entry name" value="ABC_tran"/>
    <property type="match status" value="1"/>
</dbReference>
<protein>
    <submittedName>
        <fullName evidence="5">Spermidine/putrescine ABC transporter ATPase</fullName>
    </submittedName>
</protein>
<dbReference type="Gene3D" id="2.40.50.100">
    <property type="match status" value="1"/>
</dbReference>
<keyword evidence="3" id="KW-0067">ATP-binding</keyword>
<dbReference type="PROSITE" id="PS00211">
    <property type="entry name" value="ABC_TRANSPORTER_1"/>
    <property type="match status" value="1"/>
</dbReference>
<dbReference type="InterPro" id="IPR027417">
    <property type="entry name" value="P-loop_NTPase"/>
</dbReference>
<proteinExistence type="predicted"/>
<feature type="domain" description="ABC transporter" evidence="4">
    <location>
        <begin position="4"/>
        <end position="234"/>
    </location>
</feature>
<dbReference type="InterPro" id="IPR017871">
    <property type="entry name" value="ABC_transporter-like_CS"/>
</dbReference>
<dbReference type="GO" id="GO:0022857">
    <property type="term" value="F:transmembrane transporter activity"/>
    <property type="evidence" value="ECO:0007669"/>
    <property type="project" value="InterPro"/>
</dbReference>
<evidence type="ECO:0000256" key="2">
    <source>
        <dbReference type="ARBA" id="ARBA00022741"/>
    </source>
</evidence>
<dbReference type="SUPFAM" id="SSF50331">
    <property type="entry name" value="MOP-like"/>
    <property type="match status" value="1"/>
</dbReference>
<dbReference type="GO" id="GO:0005524">
    <property type="term" value="F:ATP binding"/>
    <property type="evidence" value="ECO:0007669"/>
    <property type="project" value="UniProtKB-KW"/>
</dbReference>
<dbReference type="EMBL" id="BNAP01000035">
    <property type="protein sequence ID" value="GHH02979.1"/>
    <property type="molecule type" value="Genomic_DNA"/>
</dbReference>
<dbReference type="Pfam" id="PF08402">
    <property type="entry name" value="TOBE_2"/>
    <property type="match status" value="1"/>
</dbReference>
<comment type="caution">
    <text evidence="5">The sequence shown here is derived from an EMBL/GenBank/DDBJ whole genome shotgun (WGS) entry which is preliminary data.</text>
</comment>
<evidence type="ECO:0000256" key="1">
    <source>
        <dbReference type="ARBA" id="ARBA00022448"/>
    </source>
</evidence>
<dbReference type="GO" id="GO:0016887">
    <property type="term" value="F:ATP hydrolysis activity"/>
    <property type="evidence" value="ECO:0007669"/>
    <property type="project" value="InterPro"/>
</dbReference>
<dbReference type="InterPro" id="IPR050093">
    <property type="entry name" value="ABC_SmlMolc_Importer"/>
</dbReference>
<keyword evidence="2" id="KW-0547">Nucleotide-binding</keyword>
<dbReference type="FunFam" id="3.40.50.300:FF:000425">
    <property type="entry name" value="Probable ABC transporter, ATP-binding subunit"/>
    <property type="match status" value="1"/>
</dbReference>
<dbReference type="GO" id="GO:0015697">
    <property type="term" value="P:quaternary ammonium group transport"/>
    <property type="evidence" value="ECO:0007669"/>
    <property type="project" value="UniProtKB-ARBA"/>
</dbReference>
<dbReference type="SUPFAM" id="SSF52540">
    <property type="entry name" value="P-loop containing nucleoside triphosphate hydrolases"/>
    <property type="match status" value="1"/>
</dbReference>
<dbReference type="Proteomes" id="UP000611500">
    <property type="component" value="Unassembled WGS sequence"/>
</dbReference>
<evidence type="ECO:0000259" key="4">
    <source>
        <dbReference type="PROSITE" id="PS50893"/>
    </source>
</evidence>
<accession>A0A8J3HCS6</accession>
<dbReference type="PROSITE" id="PS50893">
    <property type="entry name" value="ABC_TRANSPORTER_2"/>
    <property type="match status" value="1"/>
</dbReference>
<dbReference type="InterPro" id="IPR008995">
    <property type="entry name" value="Mo/tungstate-bd_C_term_dom"/>
</dbReference>
<evidence type="ECO:0000256" key="3">
    <source>
        <dbReference type="ARBA" id="ARBA00022840"/>
    </source>
</evidence>
<dbReference type="InterPro" id="IPR003439">
    <property type="entry name" value="ABC_transporter-like_ATP-bd"/>
</dbReference>
<organism evidence="5 6">
    <name type="scientific">Pseudodonghicola xiamenensis</name>
    <dbReference type="NCBI Taxonomy" id="337702"/>
    <lineage>
        <taxon>Bacteria</taxon>
        <taxon>Pseudomonadati</taxon>
        <taxon>Pseudomonadota</taxon>
        <taxon>Alphaproteobacteria</taxon>
        <taxon>Rhodobacterales</taxon>
        <taxon>Paracoccaceae</taxon>
        <taxon>Pseudodonghicola</taxon>
    </lineage>
</organism>
<dbReference type="Gene3D" id="3.40.50.300">
    <property type="entry name" value="P-loop containing nucleotide triphosphate hydrolases"/>
    <property type="match status" value="1"/>
</dbReference>